<protein>
    <submittedName>
        <fullName evidence="2">Uncharacterized protein</fullName>
    </submittedName>
</protein>
<proteinExistence type="predicted"/>
<accession>A0A512D666</accession>
<evidence type="ECO:0000256" key="1">
    <source>
        <dbReference type="SAM" id="MobiDB-lite"/>
    </source>
</evidence>
<organism evidence="2 3">
    <name type="scientific">Terrabacter aerolatus</name>
    <dbReference type="NCBI Taxonomy" id="422442"/>
    <lineage>
        <taxon>Bacteria</taxon>
        <taxon>Bacillati</taxon>
        <taxon>Actinomycetota</taxon>
        <taxon>Actinomycetes</taxon>
        <taxon>Micrococcales</taxon>
        <taxon>Intrasporangiaceae</taxon>
        <taxon>Terrabacter</taxon>
    </lineage>
</organism>
<keyword evidence="3" id="KW-1185">Reference proteome</keyword>
<evidence type="ECO:0000313" key="3">
    <source>
        <dbReference type="Proteomes" id="UP000321534"/>
    </source>
</evidence>
<dbReference type="EMBL" id="BJYX01000026">
    <property type="protein sequence ID" value="GEO31750.1"/>
    <property type="molecule type" value="Genomic_DNA"/>
</dbReference>
<name>A0A512D666_9MICO</name>
<gene>
    <name evidence="2" type="ORF">TAE01_35600</name>
</gene>
<reference evidence="2 3" key="1">
    <citation type="submission" date="2019-07" db="EMBL/GenBank/DDBJ databases">
        <title>Whole genome shotgun sequence of Terrabacter aerolatus NBRC 106305.</title>
        <authorList>
            <person name="Hosoyama A."/>
            <person name="Uohara A."/>
            <person name="Ohji S."/>
            <person name="Ichikawa N."/>
        </authorList>
    </citation>
    <scope>NUCLEOTIDE SEQUENCE [LARGE SCALE GENOMIC DNA]</scope>
    <source>
        <strain evidence="2 3">NBRC 106305</strain>
    </source>
</reference>
<dbReference type="AlphaFoldDB" id="A0A512D666"/>
<comment type="caution">
    <text evidence="2">The sequence shown here is derived from an EMBL/GenBank/DDBJ whole genome shotgun (WGS) entry which is preliminary data.</text>
</comment>
<evidence type="ECO:0000313" key="2">
    <source>
        <dbReference type="EMBL" id="GEO31750.1"/>
    </source>
</evidence>
<dbReference type="Proteomes" id="UP000321534">
    <property type="component" value="Unassembled WGS sequence"/>
</dbReference>
<feature type="region of interest" description="Disordered" evidence="1">
    <location>
        <begin position="118"/>
        <end position="141"/>
    </location>
</feature>
<sequence length="141" mass="13968">MAGLPGQTGCPAYGFGGTGSSRVGSKSGSACVRAAGAVAKAAVWGAAGTPSPRGVLGMGTVNCCSGAADPLDPPAAGVSLMATTYLAARGTRPEVDAAPARIFRKGVVSGRARSWNQCEEAAPAARARAGPATPRTRRRRA</sequence>
<feature type="compositionally biased region" description="Low complexity" evidence="1">
    <location>
        <begin position="121"/>
        <end position="134"/>
    </location>
</feature>